<reference evidence="1" key="1">
    <citation type="submission" date="2020-03" db="EMBL/GenBank/DDBJ databases">
        <title>The deep terrestrial virosphere.</title>
        <authorList>
            <person name="Holmfeldt K."/>
            <person name="Nilsson E."/>
            <person name="Simone D."/>
            <person name="Lopez-Fernandez M."/>
            <person name="Wu X."/>
            <person name="de Brujin I."/>
            <person name="Lundin D."/>
            <person name="Andersson A."/>
            <person name="Bertilsson S."/>
            <person name="Dopson M."/>
        </authorList>
    </citation>
    <scope>NUCLEOTIDE SEQUENCE</scope>
    <source>
        <strain evidence="1">TM448A00243</strain>
        <strain evidence="2">TM448B00304</strain>
    </source>
</reference>
<dbReference type="AlphaFoldDB" id="A0A6H1ZD89"/>
<protein>
    <submittedName>
        <fullName evidence="1">Uncharacterized protein</fullName>
    </submittedName>
</protein>
<evidence type="ECO:0000313" key="2">
    <source>
        <dbReference type="EMBL" id="QJH94834.1"/>
    </source>
</evidence>
<proteinExistence type="predicted"/>
<accession>A0A6H1ZD89</accession>
<evidence type="ECO:0000313" key="1">
    <source>
        <dbReference type="EMBL" id="QJA45508.1"/>
    </source>
</evidence>
<dbReference type="EMBL" id="MT144607">
    <property type="protein sequence ID" value="QJH94834.1"/>
    <property type="molecule type" value="Genomic_DNA"/>
</dbReference>
<gene>
    <name evidence="1" type="ORF">TM448A00243_0057</name>
    <name evidence="2" type="ORF">TM448B00304_0013</name>
</gene>
<name>A0A6H1ZD89_9ZZZZ</name>
<sequence>MIRPLTKDERRAWQLGTEDIATNAKGFVSAEVLAMNRQRYEKTLQAKDAQIERLTKGLREITKMTVCDALGEPFHRAQRIAWATIKEATNGS</sequence>
<organism evidence="1">
    <name type="scientific">viral metagenome</name>
    <dbReference type="NCBI Taxonomy" id="1070528"/>
    <lineage>
        <taxon>unclassified sequences</taxon>
        <taxon>metagenomes</taxon>
        <taxon>organismal metagenomes</taxon>
    </lineage>
</organism>
<dbReference type="EMBL" id="MT143991">
    <property type="protein sequence ID" value="QJA45508.1"/>
    <property type="molecule type" value="Genomic_DNA"/>
</dbReference>